<dbReference type="Proteomes" id="UP001230649">
    <property type="component" value="Unassembled WGS sequence"/>
</dbReference>
<protein>
    <submittedName>
        <fullName evidence="1">Uncharacterized protein</fullName>
    </submittedName>
</protein>
<evidence type="ECO:0000313" key="1">
    <source>
        <dbReference type="EMBL" id="KAJ9098567.1"/>
    </source>
</evidence>
<keyword evidence="2" id="KW-1185">Reference proteome</keyword>
<accession>A0ACC2VJ45</accession>
<organism evidence="1 2">
    <name type="scientific">Naganishia adeliensis</name>
    <dbReference type="NCBI Taxonomy" id="92952"/>
    <lineage>
        <taxon>Eukaryota</taxon>
        <taxon>Fungi</taxon>
        <taxon>Dikarya</taxon>
        <taxon>Basidiomycota</taxon>
        <taxon>Agaricomycotina</taxon>
        <taxon>Tremellomycetes</taxon>
        <taxon>Filobasidiales</taxon>
        <taxon>Filobasidiaceae</taxon>
        <taxon>Naganishia</taxon>
    </lineage>
</organism>
<evidence type="ECO:0000313" key="2">
    <source>
        <dbReference type="Proteomes" id="UP001230649"/>
    </source>
</evidence>
<reference evidence="1" key="1">
    <citation type="submission" date="2023-04" db="EMBL/GenBank/DDBJ databases">
        <title>Draft Genome sequencing of Naganishia species isolated from polar environments using Oxford Nanopore Technology.</title>
        <authorList>
            <person name="Leo P."/>
            <person name="Venkateswaran K."/>
        </authorList>
    </citation>
    <scope>NUCLEOTIDE SEQUENCE</scope>
    <source>
        <strain evidence="1">MNA-CCFEE 5262</strain>
    </source>
</reference>
<dbReference type="EMBL" id="JASBWS010000091">
    <property type="protein sequence ID" value="KAJ9098567.1"/>
    <property type="molecule type" value="Genomic_DNA"/>
</dbReference>
<name>A0ACC2VJ45_9TREE</name>
<proteinExistence type="predicted"/>
<gene>
    <name evidence="1" type="ORF">QFC20_005909</name>
</gene>
<sequence length="896" mass="97686">MIKITDALVTLKELRRQVERVPSIDWRNGTGIELSPGTWQPSFTFKHVSFAYPTQPDKAVLRDVSVHIESGKVTAFVGESGSSKSTIVSLLVREYDPTLRNMHVDRTTGARSHLSAGLEDSDEKGLRSMKHDSVPSGHWGNVGIDTNGDGIVEFAGRDIRDYNVRWMRSQLAVVSQQPQLFTATVFENVAAGLTGTSLEFRPGIDDLADALPSALVKAQALDFVSKLPHGIDTIIGKLPHGIDTIIGNARGAGLSGGQRQRLAIARALVRKPACLILAEATSALDTETEDAIRIVLEREVKDRGMTVVMIAHRMSTIINADTIIVMHEGQVVDQGSYQNLICEDRVDQTFRKMAAIALPSSSIGMRTAEETVQQPPSVRLIFEESRGAGKSTLETGPSGQDESKNESEPWKRDLEVASPTMEPESKRDHGGAVVRAMIKQRWLFSAGFVGALLAGAAFPIAGANIFCLEIGSEDLMRRLRKQSMKALVRQEISFFDEANSSSGGLTSAVSTHPNNVGGATGVISGQLIVALANLSGSLLIGLILDWKTALVTVPLLLVLLFSGWLNTFMLEKHEESTSSSTAGAASFINEHVDAVRTVKALGRERETMRVFRARFRAEGTRKRLLFLGTVGFALSYGSVMCIAGLVFYRGSQRLADGVDIVKLFAVVEVITIAAFASSRIFTFVGDYARAIHSFKQIQIWLRREPRYASLSIKKKLPSSWADGDIVLRDVELRYPQRPEIPALDGMSLRILAGKRNAICGTSGSGKTSIMATIQRFYDPSPGIIMLGDVDLRGIPLQDLRSSIAYVSQDSVLFQGTVRWNVSLGALKSDSVTEEQVKRVCEQAHIWDFVTSLLLGLDSEIGMKGCTLSGGQRQRLCIARALIRNPRVLLLDGELMG</sequence>
<comment type="caution">
    <text evidence="1">The sequence shown here is derived from an EMBL/GenBank/DDBJ whole genome shotgun (WGS) entry which is preliminary data.</text>
</comment>